<dbReference type="Gene3D" id="1.10.1790.10">
    <property type="entry name" value="PRD domain"/>
    <property type="match status" value="1"/>
</dbReference>
<dbReference type="GO" id="GO:0008982">
    <property type="term" value="F:protein-N(PI)-phosphohistidine-sugar phosphotransferase activity"/>
    <property type="evidence" value="ECO:0007669"/>
    <property type="project" value="InterPro"/>
</dbReference>
<dbReference type="SUPFAM" id="SSF55804">
    <property type="entry name" value="Phoshotransferase/anion transport protein"/>
    <property type="match status" value="1"/>
</dbReference>
<keyword evidence="5" id="KW-0808">Transferase</keyword>
<dbReference type="GO" id="GO:0009401">
    <property type="term" value="P:phosphoenolpyruvate-dependent sugar phosphotransferase system"/>
    <property type="evidence" value="ECO:0007669"/>
    <property type="project" value="UniProtKB-KW"/>
</dbReference>
<evidence type="ECO:0000256" key="2">
    <source>
        <dbReference type="ARBA" id="ARBA00022448"/>
    </source>
</evidence>
<dbReference type="PROSITE" id="PS51372">
    <property type="entry name" value="PRD_2"/>
    <property type="match status" value="2"/>
</dbReference>
<evidence type="ECO:0000259" key="13">
    <source>
        <dbReference type="PROSITE" id="PS51099"/>
    </source>
</evidence>
<dbReference type="InterPro" id="IPR051351">
    <property type="entry name" value="Ascorbate-PTS_EIIA_comp"/>
</dbReference>
<keyword evidence="7" id="KW-0418">Kinase</keyword>
<protein>
    <recommendedName>
        <fullName evidence="10">Ascorbate-specific PTS system EIIA component</fullName>
    </recommendedName>
    <alternativeName>
        <fullName evidence="11">Ascorbate-specific phosphotransferase enzyme IIA component</fullName>
    </alternativeName>
</protein>
<evidence type="ECO:0000256" key="4">
    <source>
        <dbReference type="ARBA" id="ARBA00022553"/>
    </source>
</evidence>
<dbReference type="Pfam" id="PF05043">
    <property type="entry name" value="Mga"/>
    <property type="match status" value="1"/>
</dbReference>
<evidence type="ECO:0000256" key="9">
    <source>
        <dbReference type="ARBA" id="ARBA00037387"/>
    </source>
</evidence>
<feature type="domain" description="PRD" evidence="14">
    <location>
        <begin position="288"/>
        <end position="395"/>
    </location>
</feature>
<dbReference type="SUPFAM" id="SSF63520">
    <property type="entry name" value="PTS-regulatory domain, PRD"/>
    <property type="match status" value="2"/>
</dbReference>
<evidence type="ECO:0000313" key="15">
    <source>
        <dbReference type="EMBL" id="SIR59044.1"/>
    </source>
</evidence>
<dbReference type="InterPro" id="IPR007737">
    <property type="entry name" value="Mga_HTH"/>
</dbReference>
<dbReference type="InterPro" id="IPR013011">
    <property type="entry name" value="PTS_EIIB_2"/>
</dbReference>
<dbReference type="GO" id="GO:0005737">
    <property type="term" value="C:cytoplasm"/>
    <property type="evidence" value="ECO:0007669"/>
    <property type="project" value="UniProtKB-SubCell"/>
</dbReference>
<feature type="domain" description="PTS EIIB type-2" evidence="13">
    <location>
        <begin position="400"/>
        <end position="487"/>
    </location>
</feature>
<dbReference type="AlphaFoldDB" id="A0A9X8RAJ1"/>
<comment type="caution">
    <text evidence="15">The sequence shown here is derived from an EMBL/GenBank/DDBJ whole genome shotgun (WGS) entry which is preliminary data.</text>
</comment>
<evidence type="ECO:0000256" key="6">
    <source>
        <dbReference type="ARBA" id="ARBA00022683"/>
    </source>
</evidence>
<name>A0A9X8RAJ1_9BACI</name>
<evidence type="ECO:0000256" key="5">
    <source>
        <dbReference type="ARBA" id="ARBA00022679"/>
    </source>
</evidence>
<dbReference type="RefSeq" id="WP_081395655.1">
    <property type="nucleotide sequence ID" value="NZ_FTMX01000004.1"/>
</dbReference>
<dbReference type="Proteomes" id="UP000185829">
    <property type="component" value="Unassembled WGS sequence"/>
</dbReference>
<sequence>MIDERSMKVLQEILNNQNTTLSVLESKLGINRRQINYSFEKINYWISSLNQPKIERTKTGNFIVPSSLIHILPLNNEGIDVETYILSENERIAVIQLMLLSRDEELSLIHFTSTLGVGKNTILRTIKAAQCDLEKYQLKIIYSRQDGYRIQGQEFDKRRLLITVVQSVISFYKGEEIIIHYSGIKDKEVETLRKKLEQIEVHLSIKFTDERLLALPYIIAVWINRVNQGKIIEPNFNIDFSELKDTKEYHAVVNVFPEFEVIPPKELLFLTLQLITINISSSQVLNDDKLPDLKDALFEMVKIIENISAFEIPHKQELIDKLFLHVKPAYYRIKYNLGFMTSTFIQFDEKLEDLHEIVKVSTSPIESLLGCSIPESENIFLTMIVGGWLTRHGVQLNNKKIAAVVCPNGLSVSKLLQASLKSGLPEFTFLESMSHREFYNYKGKVDILFTTQRLSTDIKQYIVPVVINERERNELRKRILHEKYGFVSSHIDLKELIRVISKHAEIKDSNGLLKSLNRYFGESNFVSNTEVETKSTLTLKDLIYSETIIIQDKVKDWKEALWLASEPLLKDMYIGHKYVESMIEQYQHDSRYIMLANNIAIPHSRPENDVYQVGMSFLKLNEPVEFSGGNSVKLICVIAAVDKEQHIRPILQLRRLAESQTDIESIKNANTKKEIFSIVDEFSKG</sequence>
<dbReference type="SUPFAM" id="SSF52794">
    <property type="entry name" value="PTS system IIB component-like"/>
    <property type="match status" value="1"/>
</dbReference>
<dbReference type="CDD" id="cd05568">
    <property type="entry name" value="PTS_IIB_bgl_like"/>
    <property type="match status" value="1"/>
</dbReference>
<dbReference type="PROSITE" id="PS51099">
    <property type="entry name" value="PTS_EIIB_TYPE_2"/>
    <property type="match status" value="1"/>
</dbReference>
<evidence type="ECO:0000256" key="3">
    <source>
        <dbReference type="ARBA" id="ARBA00022490"/>
    </source>
</evidence>
<dbReference type="InterPro" id="IPR016152">
    <property type="entry name" value="PTrfase/Anion_transptr"/>
</dbReference>
<dbReference type="CDD" id="cd00211">
    <property type="entry name" value="PTS_IIA_fru"/>
    <property type="match status" value="1"/>
</dbReference>
<organism evidence="15 16">
    <name type="scientific">Peribacillus simplex</name>
    <dbReference type="NCBI Taxonomy" id="1478"/>
    <lineage>
        <taxon>Bacteria</taxon>
        <taxon>Bacillati</taxon>
        <taxon>Bacillota</taxon>
        <taxon>Bacilli</taxon>
        <taxon>Bacillales</taxon>
        <taxon>Bacillaceae</taxon>
        <taxon>Peribacillus</taxon>
    </lineage>
</organism>
<dbReference type="InterPro" id="IPR011608">
    <property type="entry name" value="PRD"/>
</dbReference>
<reference evidence="15 16" key="1">
    <citation type="submission" date="2017-01" db="EMBL/GenBank/DDBJ databases">
        <authorList>
            <person name="Varghese N."/>
            <person name="Submissions S."/>
        </authorList>
    </citation>
    <scope>NUCLEOTIDE SEQUENCE [LARGE SCALE GENOMIC DNA]</scope>
    <source>
        <strain evidence="15 16">RUG2-6</strain>
    </source>
</reference>
<proteinExistence type="predicted"/>
<comment type="function">
    <text evidence="9">The phosphoenolpyruvate-dependent sugar phosphotransferase system (sugar PTS), a major carbohydrate active transport system, catalyzes the phosphorylation of incoming sugar substrates concomitantly with their translocation across the cell membrane. The enzyme II UlaABC PTS system is involved in ascorbate transport.</text>
</comment>
<keyword evidence="6" id="KW-0598">Phosphotransferase system</keyword>
<evidence type="ECO:0000256" key="10">
    <source>
        <dbReference type="ARBA" id="ARBA00041175"/>
    </source>
</evidence>
<evidence type="ECO:0000259" key="12">
    <source>
        <dbReference type="PROSITE" id="PS51094"/>
    </source>
</evidence>
<dbReference type="GO" id="GO:0006355">
    <property type="term" value="P:regulation of DNA-templated transcription"/>
    <property type="evidence" value="ECO:0007669"/>
    <property type="project" value="InterPro"/>
</dbReference>
<gene>
    <name evidence="15" type="ORF">SAMN05878482_104387</name>
</gene>
<keyword evidence="4" id="KW-0597">Phosphoprotein</keyword>
<dbReference type="PROSITE" id="PS51094">
    <property type="entry name" value="PTS_EIIA_TYPE_2"/>
    <property type="match status" value="1"/>
</dbReference>
<feature type="domain" description="PTS EIIA type-2" evidence="12">
    <location>
        <begin position="541"/>
        <end position="682"/>
    </location>
</feature>
<keyword evidence="3" id="KW-0963">Cytoplasm</keyword>
<dbReference type="Gene3D" id="3.40.930.10">
    <property type="entry name" value="Mannitol-specific EII, Chain A"/>
    <property type="match status" value="1"/>
</dbReference>
<keyword evidence="8" id="KW-0010">Activator</keyword>
<dbReference type="InterPro" id="IPR036095">
    <property type="entry name" value="PTS_EIIB-like_sf"/>
</dbReference>
<dbReference type="InterPro" id="IPR002178">
    <property type="entry name" value="PTS_EIIA_type-2_dom"/>
</dbReference>
<keyword evidence="2" id="KW-0813">Transport</keyword>
<evidence type="ECO:0000256" key="8">
    <source>
        <dbReference type="ARBA" id="ARBA00023159"/>
    </source>
</evidence>
<evidence type="ECO:0000313" key="16">
    <source>
        <dbReference type="Proteomes" id="UP000185829"/>
    </source>
</evidence>
<dbReference type="Pfam" id="PF00359">
    <property type="entry name" value="PTS_EIIA_2"/>
    <property type="match status" value="1"/>
</dbReference>
<evidence type="ECO:0000256" key="11">
    <source>
        <dbReference type="ARBA" id="ARBA00042072"/>
    </source>
</evidence>
<comment type="subcellular location">
    <subcellularLocation>
        <location evidence="1">Cytoplasm</location>
    </subcellularLocation>
</comment>
<dbReference type="EMBL" id="FTMX01000004">
    <property type="protein sequence ID" value="SIR59044.1"/>
    <property type="molecule type" value="Genomic_DNA"/>
</dbReference>
<dbReference type="InterPro" id="IPR036634">
    <property type="entry name" value="PRD_sf"/>
</dbReference>
<feature type="domain" description="PRD" evidence="14">
    <location>
        <begin position="183"/>
        <end position="284"/>
    </location>
</feature>
<dbReference type="GO" id="GO:0016301">
    <property type="term" value="F:kinase activity"/>
    <property type="evidence" value="ECO:0007669"/>
    <property type="project" value="UniProtKB-KW"/>
</dbReference>
<evidence type="ECO:0000256" key="7">
    <source>
        <dbReference type="ARBA" id="ARBA00022777"/>
    </source>
</evidence>
<evidence type="ECO:0000256" key="1">
    <source>
        <dbReference type="ARBA" id="ARBA00004496"/>
    </source>
</evidence>
<dbReference type="PANTHER" id="PTHR36203:SF1">
    <property type="entry name" value="ASCORBATE-SPECIFIC PTS SYSTEM EIIA COMPONENT"/>
    <property type="match status" value="1"/>
</dbReference>
<dbReference type="PANTHER" id="PTHR36203">
    <property type="entry name" value="ASCORBATE-SPECIFIC PTS SYSTEM EIIA COMPONENT"/>
    <property type="match status" value="1"/>
</dbReference>
<accession>A0A9X8RAJ1</accession>
<evidence type="ECO:0000259" key="14">
    <source>
        <dbReference type="PROSITE" id="PS51372"/>
    </source>
</evidence>
<dbReference type="Pfam" id="PF00874">
    <property type="entry name" value="PRD"/>
    <property type="match status" value="2"/>
</dbReference>